<evidence type="ECO:0000256" key="9">
    <source>
        <dbReference type="PIRNR" id="PIRNR000804"/>
    </source>
</evidence>
<evidence type="ECO:0000256" key="3">
    <source>
        <dbReference type="ARBA" id="ARBA00022490"/>
    </source>
</evidence>
<comment type="subunit">
    <text evidence="9">Forms a ring-shaped head-to-tail homodimer around DNA.</text>
</comment>
<dbReference type="PANTHER" id="PTHR30478">
    <property type="entry name" value="DNA POLYMERASE III SUBUNIT BETA"/>
    <property type="match status" value="1"/>
</dbReference>
<dbReference type="InterPro" id="IPR001001">
    <property type="entry name" value="DNA_polIII_beta"/>
</dbReference>
<comment type="subcellular location">
    <subcellularLocation>
        <location evidence="1 9">Cytoplasm</location>
    </subcellularLocation>
</comment>
<dbReference type="GO" id="GO:0006271">
    <property type="term" value="P:DNA strand elongation involved in DNA replication"/>
    <property type="evidence" value="ECO:0007669"/>
    <property type="project" value="TreeGrafter"/>
</dbReference>
<protein>
    <recommendedName>
        <fullName evidence="9">Beta sliding clamp</fullName>
    </recommendedName>
</protein>
<evidence type="ECO:0000256" key="1">
    <source>
        <dbReference type="ARBA" id="ARBA00004496"/>
    </source>
</evidence>
<keyword evidence="8" id="KW-0238">DNA-binding</keyword>
<dbReference type="SMART" id="SM00480">
    <property type="entry name" value="POL3Bc"/>
    <property type="match status" value="1"/>
</dbReference>
<evidence type="ECO:0000256" key="2">
    <source>
        <dbReference type="ARBA" id="ARBA00010752"/>
    </source>
</evidence>
<dbReference type="EMBL" id="QZJF01000017">
    <property type="protein sequence ID" value="RJR26948.1"/>
    <property type="molecule type" value="Genomic_DNA"/>
</dbReference>
<dbReference type="Pfam" id="PF02768">
    <property type="entry name" value="DNA_pol3_beta_3"/>
    <property type="match status" value="1"/>
</dbReference>
<dbReference type="Pfam" id="PF00712">
    <property type="entry name" value="DNA_pol3_beta"/>
    <property type="match status" value="1"/>
</dbReference>
<comment type="function">
    <text evidence="9">Confers DNA tethering and processivity to DNA polymerases and other proteins. Acts as a clamp, forming a ring around DNA (a reaction catalyzed by the clamp-loading complex) which diffuses in an ATP-independent manner freely and bidirectionally along dsDNA. Initially characterized for its ability to contact the catalytic subunit of DNA polymerase III (Pol III), a complex, multichain enzyme responsible for most of the replicative synthesis in bacteria; Pol III exhibits 3'-5' exonuclease proofreading activity. The beta chain is required for initiation of replication as well as for processivity of DNA replication.</text>
</comment>
<name>A0A3A4ZCY1_UNCKA</name>
<dbReference type="Pfam" id="PF02767">
    <property type="entry name" value="DNA_pol3_beta_2"/>
    <property type="match status" value="1"/>
</dbReference>
<gene>
    <name evidence="13" type="primary">dnaN</name>
    <name evidence="13" type="ORF">C4561_04190</name>
</gene>
<evidence type="ECO:0000256" key="6">
    <source>
        <dbReference type="ARBA" id="ARBA00022705"/>
    </source>
</evidence>
<dbReference type="CDD" id="cd00140">
    <property type="entry name" value="beta_clamp"/>
    <property type="match status" value="1"/>
</dbReference>
<dbReference type="GO" id="GO:0003887">
    <property type="term" value="F:DNA-directed DNA polymerase activity"/>
    <property type="evidence" value="ECO:0007669"/>
    <property type="project" value="UniProtKB-UniRule"/>
</dbReference>
<dbReference type="GO" id="GO:0003677">
    <property type="term" value="F:DNA binding"/>
    <property type="evidence" value="ECO:0007669"/>
    <property type="project" value="UniProtKB-UniRule"/>
</dbReference>
<evidence type="ECO:0000313" key="13">
    <source>
        <dbReference type="EMBL" id="RJR26948.1"/>
    </source>
</evidence>
<dbReference type="InterPro" id="IPR022635">
    <property type="entry name" value="DNA_polIII_beta_C"/>
</dbReference>
<dbReference type="NCBIfam" id="TIGR00663">
    <property type="entry name" value="dnan"/>
    <property type="match status" value="1"/>
</dbReference>
<dbReference type="GO" id="GO:0009360">
    <property type="term" value="C:DNA polymerase III complex"/>
    <property type="evidence" value="ECO:0007669"/>
    <property type="project" value="InterPro"/>
</dbReference>
<comment type="caution">
    <text evidence="13">The sequence shown here is derived from an EMBL/GenBank/DDBJ whole genome shotgun (WGS) entry which is preliminary data.</text>
</comment>
<evidence type="ECO:0000313" key="14">
    <source>
        <dbReference type="Proteomes" id="UP000265540"/>
    </source>
</evidence>
<keyword evidence="6 9" id="KW-0235">DNA replication</keyword>
<keyword evidence="3 9" id="KW-0963">Cytoplasm</keyword>
<dbReference type="InterPro" id="IPR022637">
    <property type="entry name" value="DNA_polIII_beta_cen"/>
</dbReference>
<evidence type="ECO:0000256" key="5">
    <source>
        <dbReference type="ARBA" id="ARBA00022695"/>
    </source>
</evidence>
<dbReference type="AlphaFoldDB" id="A0A3A4ZCY1"/>
<dbReference type="PIRSF" id="PIRSF000804">
    <property type="entry name" value="DNA_pol_III_b"/>
    <property type="match status" value="1"/>
</dbReference>
<dbReference type="SUPFAM" id="SSF55979">
    <property type="entry name" value="DNA clamp"/>
    <property type="match status" value="3"/>
</dbReference>
<dbReference type="Proteomes" id="UP000265540">
    <property type="component" value="Unassembled WGS sequence"/>
</dbReference>
<feature type="domain" description="DNA polymerase III beta sliding clamp N-terminal" evidence="10">
    <location>
        <begin position="1"/>
        <end position="118"/>
    </location>
</feature>
<comment type="similarity">
    <text evidence="2 9">Belongs to the beta sliding clamp family.</text>
</comment>
<organism evidence="13 14">
    <name type="scientific">candidate division WWE3 bacterium</name>
    <dbReference type="NCBI Taxonomy" id="2053526"/>
    <lineage>
        <taxon>Bacteria</taxon>
        <taxon>Katanobacteria</taxon>
    </lineage>
</organism>
<feature type="domain" description="DNA polymerase III beta sliding clamp central" evidence="11">
    <location>
        <begin position="129"/>
        <end position="244"/>
    </location>
</feature>
<accession>A0A3A4ZCY1</accession>
<dbReference type="InterPro" id="IPR022634">
    <property type="entry name" value="DNA_polIII_beta_N"/>
</dbReference>
<dbReference type="GO" id="GO:0005737">
    <property type="term" value="C:cytoplasm"/>
    <property type="evidence" value="ECO:0007669"/>
    <property type="project" value="UniProtKB-SubCell"/>
</dbReference>
<proteinExistence type="inferred from homology"/>
<sequence>MKFTCLQENLEKGLQIVSRAVPNKGSLPILSNILFVAENGRLKLAATNLETAVTTYVPCSVEEEGSVTIPAKLIKDFVSTLRPGTIKASLNHDVLHITSEKTKSKFNGISADEYPELPVFPEDVSYFELDPKEFGDDVAYVAFASGNDESRPIFTGIFLNYQEGVLTIASTDGFRLSEKILKIESSVGNFSAVIPARTMLEVSKIFAGSQEKIKFALNEGENLALFSSEDTTVATRILDGQYPDYKKIIPSEKVLSASFSTDEFVEAVKLTNVFAKEGNNAIKVRFDPEENLIRISSLAEEAGEHISELGAEIEGDLLEIAFSSRYLLDYLNNIKTERIHFRTNGNISPCLLLSDAHENFIHIIMPMQI</sequence>
<dbReference type="GO" id="GO:0008408">
    <property type="term" value="F:3'-5' exonuclease activity"/>
    <property type="evidence" value="ECO:0007669"/>
    <property type="project" value="InterPro"/>
</dbReference>
<keyword evidence="5 9" id="KW-0548">Nucleotidyltransferase</keyword>
<dbReference type="InterPro" id="IPR046938">
    <property type="entry name" value="DNA_clamp_sf"/>
</dbReference>
<dbReference type="Gene3D" id="3.10.150.10">
    <property type="entry name" value="DNA Polymerase III, subunit A, domain 2"/>
    <property type="match status" value="1"/>
</dbReference>
<dbReference type="Gene3D" id="3.70.10.10">
    <property type="match status" value="1"/>
</dbReference>
<keyword evidence="7 9" id="KW-0239">DNA-directed DNA polymerase</keyword>
<dbReference type="PANTHER" id="PTHR30478:SF0">
    <property type="entry name" value="BETA SLIDING CLAMP"/>
    <property type="match status" value="1"/>
</dbReference>
<evidence type="ECO:0000259" key="12">
    <source>
        <dbReference type="Pfam" id="PF02768"/>
    </source>
</evidence>
<feature type="domain" description="DNA polymerase III beta sliding clamp C-terminal" evidence="12">
    <location>
        <begin position="246"/>
        <end position="367"/>
    </location>
</feature>
<evidence type="ECO:0000256" key="4">
    <source>
        <dbReference type="ARBA" id="ARBA00022679"/>
    </source>
</evidence>
<evidence type="ECO:0000256" key="7">
    <source>
        <dbReference type="ARBA" id="ARBA00022932"/>
    </source>
</evidence>
<evidence type="ECO:0000259" key="10">
    <source>
        <dbReference type="Pfam" id="PF00712"/>
    </source>
</evidence>
<evidence type="ECO:0000256" key="8">
    <source>
        <dbReference type="ARBA" id="ARBA00023125"/>
    </source>
</evidence>
<keyword evidence="4 9" id="KW-0808">Transferase</keyword>
<reference evidence="13 14" key="1">
    <citation type="journal article" date="2017" name="ISME J.">
        <title>Energy and carbon metabolisms in a deep terrestrial subsurface fluid microbial community.</title>
        <authorList>
            <person name="Momper L."/>
            <person name="Jungbluth S.P."/>
            <person name="Lee M.D."/>
            <person name="Amend J.P."/>
        </authorList>
    </citation>
    <scope>NUCLEOTIDE SEQUENCE [LARGE SCALE GENOMIC DNA]</scope>
    <source>
        <strain evidence="13">SURF_46</strain>
    </source>
</reference>
<evidence type="ECO:0000259" key="11">
    <source>
        <dbReference type="Pfam" id="PF02767"/>
    </source>
</evidence>